<name>A0A1B9DD45_MYCMA</name>
<evidence type="ECO:0000313" key="1">
    <source>
        <dbReference type="EMBL" id="OCB61385.1"/>
    </source>
</evidence>
<proteinExistence type="predicted"/>
<dbReference type="EMBL" id="MBEE01000031">
    <property type="protein sequence ID" value="OCB61385.1"/>
    <property type="molecule type" value="Genomic_DNA"/>
</dbReference>
<dbReference type="Proteomes" id="UP000092683">
    <property type="component" value="Unassembled WGS sequence"/>
</dbReference>
<dbReference type="RefSeq" id="WP_065443752.1">
    <property type="nucleotide sequence ID" value="NZ_MBEC01000169.1"/>
</dbReference>
<evidence type="ECO:0000313" key="2">
    <source>
        <dbReference type="Proteomes" id="UP000092683"/>
    </source>
</evidence>
<sequence>MQSYAEDLFVGALAGYEAVADIDALASGIELAVTGMVVISKQRRKIRGLRALSFVVSVW</sequence>
<organism evidence="1 2">
    <name type="scientific">Mycobacterium malmoense</name>
    <dbReference type="NCBI Taxonomy" id="1780"/>
    <lineage>
        <taxon>Bacteria</taxon>
        <taxon>Bacillati</taxon>
        <taxon>Actinomycetota</taxon>
        <taxon>Actinomycetes</taxon>
        <taxon>Mycobacteriales</taxon>
        <taxon>Mycobacteriaceae</taxon>
        <taxon>Mycobacterium</taxon>
    </lineage>
</organism>
<reference evidence="1 2" key="1">
    <citation type="submission" date="2016-06" db="EMBL/GenBank/DDBJ databases">
        <authorList>
            <person name="Kjaerup R.B."/>
            <person name="Dalgaard T.S."/>
            <person name="Juul-Madsen H.R."/>
        </authorList>
    </citation>
    <scope>NUCLEOTIDE SEQUENCE [LARGE SCALE GENOMIC DNA]</scope>
    <source>
        <strain evidence="1 2">E3012</strain>
    </source>
</reference>
<accession>A0A1B9DD45</accession>
<gene>
    <name evidence="1" type="ORF">A5677_13135</name>
</gene>
<dbReference type="AlphaFoldDB" id="A0A1B9DD45"/>
<protein>
    <submittedName>
        <fullName evidence="1">Uncharacterized protein</fullName>
    </submittedName>
</protein>
<comment type="caution">
    <text evidence="1">The sequence shown here is derived from an EMBL/GenBank/DDBJ whole genome shotgun (WGS) entry which is preliminary data.</text>
</comment>